<keyword evidence="6 13" id="KW-0547">Nucleotide-binding</keyword>
<dbReference type="Gene3D" id="3.40.50.620">
    <property type="entry name" value="HUPs"/>
    <property type="match status" value="1"/>
</dbReference>
<dbReference type="GO" id="GO:0005524">
    <property type="term" value="F:ATP binding"/>
    <property type="evidence" value="ECO:0007669"/>
    <property type="project" value="UniProtKB-KW"/>
</dbReference>
<dbReference type="SUPFAM" id="SSF52374">
    <property type="entry name" value="Nucleotidylyl transferase"/>
    <property type="match status" value="1"/>
</dbReference>
<comment type="catalytic activity">
    <reaction evidence="12">
        <text>tRNA(Met) + L-methionine + ATP = L-methionyl-tRNA(Met) + AMP + diphosphate</text>
        <dbReference type="Rhea" id="RHEA:13481"/>
        <dbReference type="Rhea" id="RHEA-COMP:9667"/>
        <dbReference type="Rhea" id="RHEA-COMP:9698"/>
        <dbReference type="ChEBI" id="CHEBI:30616"/>
        <dbReference type="ChEBI" id="CHEBI:33019"/>
        <dbReference type="ChEBI" id="CHEBI:57844"/>
        <dbReference type="ChEBI" id="CHEBI:78442"/>
        <dbReference type="ChEBI" id="CHEBI:78530"/>
        <dbReference type="ChEBI" id="CHEBI:456215"/>
        <dbReference type="EC" id="6.1.1.10"/>
    </reaction>
</comment>
<comment type="similarity">
    <text evidence="2 13">Belongs to the class-I aminoacyl-tRNA synthetase family.</text>
</comment>
<dbReference type="InterPro" id="IPR015413">
    <property type="entry name" value="Methionyl/Leucyl_tRNA_Synth"/>
</dbReference>
<reference evidence="18 19" key="1">
    <citation type="submission" date="2018-08" db="EMBL/GenBank/DDBJ databases">
        <title>Draft genome of the lignicolous fungus Coniochaeta pulveracea.</title>
        <authorList>
            <person name="Borstlap C.J."/>
            <person name="De Witt R.N."/>
            <person name="Botha A."/>
            <person name="Volschenk H."/>
        </authorList>
    </citation>
    <scope>NUCLEOTIDE SEQUENCE [LARGE SCALE GENOMIC DNA]</scope>
    <source>
        <strain evidence="18 19">CAB683</strain>
    </source>
</reference>
<keyword evidence="4" id="KW-0820">tRNA-binding</keyword>
<dbReference type="InterPro" id="IPR033911">
    <property type="entry name" value="MetRS_core"/>
</dbReference>
<evidence type="ECO:0000259" key="17">
    <source>
        <dbReference type="Pfam" id="PF19303"/>
    </source>
</evidence>
<dbReference type="GO" id="GO:0006431">
    <property type="term" value="P:methionyl-tRNA aminoacylation"/>
    <property type="evidence" value="ECO:0007669"/>
    <property type="project" value="InterPro"/>
</dbReference>
<keyword evidence="10 13" id="KW-0030">Aminoacyl-tRNA synthetase</keyword>
<dbReference type="CDD" id="cd00814">
    <property type="entry name" value="MetRS_core"/>
    <property type="match status" value="1"/>
</dbReference>
<dbReference type="InterPro" id="IPR014729">
    <property type="entry name" value="Rossmann-like_a/b/a_fold"/>
</dbReference>
<evidence type="ECO:0000256" key="5">
    <source>
        <dbReference type="ARBA" id="ARBA00022598"/>
    </source>
</evidence>
<dbReference type="PROSITE" id="PS00178">
    <property type="entry name" value="AA_TRNA_LIGASE_I"/>
    <property type="match status" value="1"/>
</dbReference>
<feature type="domain" description="Methionyl/Leucyl tRNA synthetase" evidence="16">
    <location>
        <begin position="20"/>
        <end position="442"/>
    </location>
</feature>
<evidence type="ECO:0000259" key="16">
    <source>
        <dbReference type="Pfam" id="PF09334"/>
    </source>
</evidence>
<dbReference type="GO" id="GO:0004825">
    <property type="term" value="F:methionine-tRNA ligase activity"/>
    <property type="evidence" value="ECO:0007669"/>
    <property type="project" value="UniProtKB-EC"/>
</dbReference>
<keyword evidence="8" id="KW-0694">RNA-binding</keyword>
<evidence type="ECO:0000256" key="7">
    <source>
        <dbReference type="ARBA" id="ARBA00022840"/>
    </source>
</evidence>
<keyword evidence="5 13" id="KW-0436">Ligase</keyword>
<evidence type="ECO:0000256" key="8">
    <source>
        <dbReference type="ARBA" id="ARBA00022884"/>
    </source>
</evidence>
<evidence type="ECO:0000256" key="15">
    <source>
        <dbReference type="SAM" id="MobiDB-lite"/>
    </source>
</evidence>
<dbReference type="Proteomes" id="UP000275385">
    <property type="component" value="Unassembled WGS sequence"/>
</dbReference>
<evidence type="ECO:0000313" key="18">
    <source>
        <dbReference type="EMBL" id="RKU43628.1"/>
    </source>
</evidence>
<evidence type="ECO:0000256" key="4">
    <source>
        <dbReference type="ARBA" id="ARBA00022555"/>
    </source>
</evidence>
<dbReference type="PANTHER" id="PTHR45765:SF1">
    <property type="entry name" value="METHIONINE--TRNA LIGASE, CYTOPLASMIC"/>
    <property type="match status" value="1"/>
</dbReference>
<dbReference type="GO" id="GO:0000049">
    <property type="term" value="F:tRNA binding"/>
    <property type="evidence" value="ECO:0007669"/>
    <property type="project" value="UniProtKB-KW"/>
</dbReference>
<dbReference type="InterPro" id="IPR001412">
    <property type="entry name" value="aa-tRNA-synth_I_CS"/>
</dbReference>
<keyword evidence="19" id="KW-1185">Reference proteome</keyword>
<evidence type="ECO:0000256" key="3">
    <source>
        <dbReference type="ARBA" id="ARBA00012838"/>
    </source>
</evidence>
<accession>A0A420Y6V8</accession>
<proteinExistence type="inferred from homology"/>
<feature type="region of interest" description="Disordered" evidence="15">
    <location>
        <begin position="675"/>
        <end position="696"/>
    </location>
</feature>
<evidence type="ECO:0000256" key="10">
    <source>
        <dbReference type="ARBA" id="ARBA00023146"/>
    </source>
</evidence>
<dbReference type="InterPro" id="IPR029038">
    <property type="entry name" value="MetRS_Zn"/>
</dbReference>
<organism evidence="18 19">
    <name type="scientific">Coniochaeta pulveracea</name>
    <dbReference type="NCBI Taxonomy" id="177199"/>
    <lineage>
        <taxon>Eukaryota</taxon>
        <taxon>Fungi</taxon>
        <taxon>Dikarya</taxon>
        <taxon>Ascomycota</taxon>
        <taxon>Pezizomycotina</taxon>
        <taxon>Sordariomycetes</taxon>
        <taxon>Sordariomycetidae</taxon>
        <taxon>Coniochaetales</taxon>
        <taxon>Coniochaetaceae</taxon>
        <taxon>Coniochaeta</taxon>
    </lineage>
</organism>
<dbReference type="STRING" id="177199.A0A420Y6V8"/>
<sequence length="696" mass="77430">MSDTTGVKKVVLPEKGKENILITSALPYVNNVPHLGNIIGSVLSADVFARFCRARGLPTLFVCGSDQYGTATETQAIAEGTDPATLCAKYHAIHRDIYKWFRVDFDIFGQTPTPEHTQITQEIFAELWKNGFIEERETAQAYCPAHNKFLADRFVEGECSLCHDLGARGDQCDKCGNLLDPLEPDRTNAVEQEGETKATGWLINPHCKLDGATPERRQTKHLYLRLDALEKEIVSWLENGASKEWAPNAIAITHSWLEKGLKPRSITRDLSWGVPVPKGLEGLSDGDFNNKVFYVWFDACIGYPSITKCYTDAGNLEGRDWEKWWKNPKEVSLYQFMGKDNVPFHSIIFPASQMGTRESWTQVHKLSTTEYLNYEGGKFSKSKNVGVFGNRAQDTGIPPDVWRYYLLSRRPETSDSEFKWDDFIDSNNNDLLKNLGNLCQRVVKFCQLKMDGVVPDYTKYVDESGSLEANKAEINALLTSYITDLKATKLRAGLSTILAISAVGNRLLQDNKLSNQLITEEPERCAAVIGLALNLLHLLANILFPYMPETSESILTQLGQSPDADGKFNVHIPDVWTANALKPGQKLGEPKLLFSAIPASKLEEWRDAFGGEELKKQKAIEAEKAAAKKAAKEKEKEKKRLKKLAAKAAQDGNGDAVKQLKEVKEAAAVTVAQAGEPAKDAEAVEGTTLPVREKKD</sequence>
<dbReference type="OrthoDB" id="5844513at2759"/>
<comment type="caution">
    <text evidence="18">The sequence shown here is derived from an EMBL/GenBank/DDBJ whole genome shotgun (WGS) entry which is preliminary data.</text>
</comment>
<protein>
    <recommendedName>
        <fullName evidence="3">methionine--tRNA ligase</fullName>
        <ecNumber evidence="3">6.1.1.10</ecNumber>
    </recommendedName>
    <alternativeName>
        <fullName evidence="11">Methionyl-tRNA synthetase</fullName>
    </alternativeName>
</protein>
<evidence type="ECO:0000313" key="19">
    <source>
        <dbReference type="Proteomes" id="UP000275385"/>
    </source>
</evidence>
<keyword evidence="7 13" id="KW-0067">ATP-binding</keyword>
<dbReference type="Gene3D" id="1.10.730.10">
    <property type="entry name" value="Isoleucyl-tRNA Synthetase, Domain 1"/>
    <property type="match status" value="1"/>
</dbReference>
<dbReference type="SUPFAM" id="SSF57770">
    <property type="entry name" value="Methionyl-tRNA synthetase (MetRS), Zn-domain"/>
    <property type="match status" value="1"/>
</dbReference>
<dbReference type="InterPro" id="IPR023458">
    <property type="entry name" value="Met-tRNA_ligase_1"/>
</dbReference>
<dbReference type="FunFam" id="1.10.730.10:FF:000031">
    <property type="entry name" value="Putative Methionyl-tRNA synthetase"/>
    <property type="match status" value="1"/>
</dbReference>
<dbReference type="EMBL" id="QVQW01000040">
    <property type="protein sequence ID" value="RKU43628.1"/>
    <property type="molecule type" value="Genomic_DNA"/>
</dbReference>
<feature type="domain" description="Methionyl-tRNA synthetase anticodon-binding" evidence="17">
    <location>
        <begin position="469"/>
        <end position="612"/>
    </location>
</feature>
<gene>
    <name evidence="18" type="ORF">DL546_003727</name>
</gene>
<dbReference type="SUPFAM" id="SSF47323">
    <property type="entry name" value="Anticodon-binding domain of a subclass of class I aminoacyl-tRNA synthetases"/>
    <property type="match status" value="1"/>
</dbReference>
<evidence type="ECO:0000256" key="11">
    <source>
        <dbReference type="ARBA" id="ARBA00030904"/>
    </source>
</evidence>
<dbReference type="InterPro" id="IPR014758">
    <property type="entry name" value="Met-tRNA_synth"/>
</dbReference>
<keyword evidence="9 13" id="KW-0648">Protein biosynthesis</keyword>
<evidence type="ECO:0000256" key="1">
    <source>
        <dbReference type="ARBA" id="ARBA00004496"/>
    </source>
</evidence>
<dbReference type="EC" id="6.1.1.10" evidence="3"/>
<dbReference type="GO" id="GO:0017101">
    <property type="term" value="C:aminoacyl-tRNA synthetase multienzyme complex"/>
    <property type="evidence" value="ECO:0007669"/>
    <property type="project" value="TreeGrafter"/>
</dbReference>
<dbReference type="InterPro" id="IPR009080">
    <property type="entry name" value="tRNAsynth_Ia_anticodon-bd"/>
</dbReference>
<dbReference type="Pfam" id="PF09334">
    <property type="entry name" value="tRNA-synt_1g"/>
    <property type="match status" value="1"/>
</dbReference>
<evidence type="ECO:0000256" key="2">
    <source>
        <dbReference type="ARBA" id="ARBA00005594"/>
    </source>
</evidence>
<dbReference type="Gene3D" id="2.20.28.20">
    <property type="entry name" value="Methionyl-tRNA synthetase, Zn-domain"/>
    <property type="match status" value="1"/>
</dbReference>
<dbReference type="NCBIfam" id="TIGR00398">
    <property type="entry name" value="metG"/>
    <property type="match status" value="1"/>
</dbReference>
<evidence type="ECO:0000256" key="12">
    <source>
        <dbReference type="ARBA" id="ARBA00047364"/>
    </source>
</evidence>
<dbReference type="GO" id="GO:0005829">
    <property type="term" value="C:cytosol"/>
    <property type="evidence" value="ECO:0007669"/>
    <property type="project" value="TreeGrafter"/>
</dbReference>
<keyword evidence="14" id="KW-0175">Coiled coil</keyword>
<evidence type="ECO:0000256" key="13">
    <source>
        <dbReference type="RuleBase" id="RU363039"/>
    </source>
</evidence>
<dbReference type="PRINTS" id="PR01041">
    <property type="entry name" value="TRNASYNTHMET"/>
</dbReference>
<dbReference type="PANTHER" id="PTHR45765">
    <property type="entry name" value="METHIONINE--TRNA LIGASE"/>
    <property type="match status" value="1"/>
</dbReference>
<evidence type="ECO:0000256" key="14">
    <source>
        <dbReference type="SAM" id="Coils"/>
    </source>
</evidence>
<dbReference type="AlphaFoldDB" id="A0A420Y6V8"/>
<comment type="subcellular location">
    <subcellularLocation>
        <location evidence="1">Cytoplasm</location>
    </subcellularLocation>
</comment>
<feature type="coiled-coil region" evidence="14">
    <location>
        <begin position="617"/>
        <end position="651"/>
    </location>
</feature>
<evidence type="ECO:0000256" key="9">
    <source>
        <dbReference type="ARBA" id="ARBA00022917"/>
    </source>
</evidence>
<name>A0A420Y6V8_9PEZI</name>
<dbReference type="Pfam" id="PF19303">
    <property type="entry name" value="Anticodon_3"/>
    <property type="match status" value="1"/>
</dbReference>
<evidence type="ECO:0000256" key="6">
    <source>
        <dbReference type="ARBA" id="ARBA00022741"/>
    </source>
</evidence>
<dbReference type="InterPro" id="IPR041872">
    <property type="entry name" value="Anticodon_Met"/>
</dbReference>